<accession>A0ABW7Z666</accession>
<protein>
    <submittedName>
        <fullName evidence="1">Uncharacterized protein</fullName>
    </submittedName>
</protein>
<sequence length="79" mass="8239">MTPTVAAPRSTDISPASHVRGAEALLETGGIAPLSGVGWVLRNDAPMTGSGATWPDDPFAEAPGEEARLFGFSDVWTRD</sequence>
<dbReference type="RefSeq" id="WP_397089429.1">
    <property type="nucleotide sequence ID" value="NZ_JBITGY010000012.1"/>
</dbReference>
<reference evidence="1 2" key="1">
    <citation type="submission" date="2024-10" db="EMBL/GenBank/DDBJ databases">
        <title>The Natural Products Discovery Center: Release of the First 8490 Sequenced Strains for Exploring Actinobacteria Biosynthetic Diversity.</title>
        <authorList>
            <person name="Kalkreuter E."/>
            <person name="Kautsar S.A."/>
            <person name="Yang D."/>
            <person name="Bader C.D."/>
            <person name="Teijaro C.N."/>
            <person name="Fluegel L."/>
            <person name="Davis C.M."/>
            <person name="Simpson J.R."/>
            <person name="Lauterbach L."/>
            <person name="Steele A.D."/>
            <person name="Gui C."/>
            <person name="Meng S."/>
            <person name="Li G."/>
            <person name="Viehrig K."/>
            <person name="Ye F."/>
            <person name="Su P."/>
            <person name="Kiefer A.F."/>
            <person name="Nichols A."/>
            <person name="Cepeda A.J."/>
            <person name="Yan W."/>
            <person name="Fan B."/>
            <person name="Jiang Y."/>
            <person name="Adhikari A."/>
            <person name="Zheng C.-J."/>
            <person name="Schuster L."/>
            <person name="Cowan T.M."/>
            <person name="Smanski M.J."/>
            <person name="Chevrette M.G."/>
            <person name="De Carvalho L.P.S."/>
            <person name="Shen B."/>
        </authorList>
    </citation>
    <scope>NUCLEOTIDE SEQUENCE [LARGE SCALE GENOMIC DNA]</scope>
    <source>
        <strain evidence="1 2">NPDC050545</strain>
    </source>
</reference>
<gene>
    <name evidence="1" type="ORF">ACIBG2_40240</name>
</gene>
<evidence type="ECO:0000313" key="1">
    <source>
        <dbReference type="EMBL" id="MFI6503671.1"/>
    </source>
</evidence>
<dbReference type="Proteomes" id="UP001612741">
    <property type="component" value="Unassembled WGS sequence"/>
</dbReference>
<keyword evidence="2" id="KW-1185">Reference proteome</keyword>
<dbReference type="EMBL" id="JBITGY010000012">
    <property type="protein sequence ID" value="MFI6503671.1"/>
    <property type="molecule type" value="Genomic_DNA"/>
</dbReference>
<evidence type="ECO:0000313" key="2">
    <source>
        <dbReference type="Proteomes" id="UP001612741"/>
    </source>
</evidence>
<name>A0ABW7Z666_9ACTN</name>
<organism evidence="1 2">
    <name type="scientific">Nonomuraea typhae</name>
    <dbReference type="NCBI Taxonomy" id="2603600"/>
    <lineage>
        <taxon>Bacteria</taxon>
        <taxon>Bacillati</taxon>
        <taxon>Actinomycetota</taxon>
        <taxon>Actinomycetes</taxon>
        <taxon>Streptosporangiales</taxon>
        <taxon>Streptosporangiaceae</taxon>
        <taxon>Nonomuraea</taxon>
    </lineage>
</organism>
<comment type="caution">
    <text evidence="1">The sequence shown here is derived from an EMBL/GenBank/DDBJ whole genome shotgun (WGS) entry which is preliminary data.</text>
</comment>
<proteinExistence type="predicted"/>